<dbReference type="Proteomes" id="UP000677913">
    <property type="component" value="Unassembled WGS sequence"/>
</dbReference>
<feature type="transmembrane region" description="Helical" evidence="21">
    <location>
        <begin position="135"/>
        <end position="154"/>
    </location>
</feature>
<evidence type="ECO:0000256" key="16">
    <source>
        <dbReference type="ARBA" id="ARBA00061095"/>
    </source>
</evidence>
<keyword evidence="10 21" id="KW-1133">Transmembrane helix</keyword>
<proteinExistence type="inferred from homology"/>
<keyword evidence="12 20" id="KW-0408">Iron</keyword>
<dbReference type="InterPro" id="IPR036197">
    <property type="entry name" value="NarG-like_sf"/>
</dbReference>
<evidence type="ECO:0000256" key="7">
    <source>
        <dbReference type="ARBA" id="ARBA00022692"/>
    </source>
</evidence>
<evidence type="ECO:0000256" key="8">
    <source>
        <dbReference type="ARBA" id="ARBA00022723"/>
    </source>
</evidence>
<evidence type="ECO:0000256" key="12">
    <source>
        <dbReference type="ARBA" id="ARBA00023004"/>
    </source>
</evidence>
<feature type="binding site" description="axial binding residue" evidence="20">
    <location>
        <position position="210"/>
    </location>
    <ligand>
        <name>heme b</name>
        <dbReference type="ChEBI" id="CHEBI:60344"/>
        <label>1</label>
    </ligand>
    <ligandPart>
        <name>Fe</name>
        <dbReference type="ChEBI" id="CHEBI:18248"/>
    </ligandPart>
</feature>
<comment type="similarity">
    <text evidence="18">In the N-terminal section; belongs to the nitrate reductase alpha subunit family.</text>
</comment>
<dbReference type="PANTHER" id="PTHR30598">
    <property type="entry name" value="NITRATE REDUCTASE PRIVATE CHAPERONE, REDOX ENZYME MATURATION PROTEIN REMP FAMILY"/>
    <property type="match status" value="1"/>
</dbReference>
<dbReference type="PANTHER" id="PTHR30598:SF3">
    <property type="entry name" value="RESPIRATORY NITRATE REDUCTASE 1 GAMMA CHAIN"/>
    <property type="match status" value="1"/>
</dbReference>
<evidence type="ECO:0000256" key="13">
    <source>
        <dbReference type="ARBA" id="ARBA00023063"/>
    </source>
</evidence>
<dbReference type="Gene3D" id="1.20.950.20">
    <property type="entry name" value="Transmembrane di-heme cytochromes, Chain C"/>
    <property type="match status" value="1"/>
</dbReference>
<gene>
    <name evidence="23" type="primary">narI</name>
    <name evidence="23" type="ORF">KGA66_23110</name>
</gene>
<dbReference type="GO" id="GO:0009055">
    <property type="term" value="F:electron transfer activity"/>
    <property type="evidence" value="ECO:0007669"/>
    <property type="project" value="TreeGrafter"/>
</dbReference>
<protein>
    <recommendedName>
        <fullName evidence="19">Nitrate reductase-like protein NarX</fullName>
    </recommendedName>
</protein>
<feature type="binding site" description="axial binding residue" evidence="20">
    <location>
        <position position="70"/>
    </location>
    <ligand>
        <name>heme b</name>
        <dbReference type="ChEBI" id="CHEBI:60344"/>
        <label>1</label>
    </ligand>
    <ligandPart>
        <name>Fe</name>
        <dbReference type="ChEBI" id="CHEBI:18248"/>
    </ligandPart>
</feature>
<dbReference type="RefSeq" id="WP_211470555.1">
    <property type="nucleotide sequence ID" value="NZ_JAGSXH010000110.1"/>
</dbReference>
<feature type="transmembrane region" description="Helical" evidence="21">
    <location>
        <begin position="6"/>
        <end position="30"/>
    </location>
</feature>
<keyword evidence="8" id="KW-0479">Metal-binding</keyword>
<evidence type="ECO:0000256" key="4">
    <source>
        <dbReference type="ARBA" id="ARBA00022448"/>
    </source>
</evidence>
<evidence type="ECO:0000256" key="20">
    <source>
        <dbReference type="PIRSR" id="PIRSR603816-1"/>
    </source>
</evidence>
<comment type="caution">
    <text evidence="23">The sequence shown here is derived from an EMBL/GenBank/DDBJ whole genome shotgun (WGS) entry which is preliminary data.</text>
</comment>
<dbReference type="InterPro" id="IPR051936">
    <property type="entry name" value="Heme-iron_electron_transfer"/>
</dbReference>
<dbReference type="EMBL" id="JAGSXH010000110">
    <property type="protein sequence ID" value="MBS2965954.1"/>
    <property type="molecule type" value="Genomic_DNA"/>
</dbReference>
<evidence type="ECO:0000313" key="23">
    <source>
        <dbReference type="EMBL" id="MBS2965954.1"/>
    </source>
</evidence>
<evidence type="ECO:0000256" key="10">
    <source>
        <dbReference type="ARBA" id="ARBA00022989"/>
    </source>
</evidence>
<dbReference type="GO" id="GO:0005886">
    <property type="term" value="C:plasma membrane"/>
    <property type="evidence" value="ECO:0007669"/>
    <property type="project" value="UniProtKB-SubCell"/>
</dbReference>
<evidence type="ECO:0000256" key="11">
    <source>
        <dbReference type="ARBA" id="ARBA00023002"/>
    </source>
</evidence>
<evidence type="ECO:0000256" key="19">
    <source>
        <dbReference type="ARBA" id="ARBA00071287"/>
    </source>
</evidence>
<keyword evidence="14 21" id="KW-0472">Membrane</keyword>
<dbReference type="GO" id="GO:0020037">
    <property type="term" value="F:heme binding"/>
    <property type="evidence" value="ECO:0007669"/>
    <property type="project" value="TreeGrafter"/>
</dbReference>
<evidence type="ECO:0000256" key="9">
    <source>
        <dbReference type="ARBA" id="ARBA00022982"/>
    </source>
</evidence>
<comment type="cofactor">
    <cofactor evidence="2">
        <name>heme b</name>
        <dbReference type="ChEBI" id="CHEBI:60344"/>
    </cofactor>
</comment>
<feature type="transmembrane region" description="Helical" evidence="21">
    <location>
        <begin position="93"/>
        <end position="115"/>
    </location>
</feature>
<dbReference type="GO" id="GO:0042128">
    <property type="term" value="P:nitrate assimilation"/>
    <property type="evidence" value="ECO:0007669"/>
    <property type="project" value="UniProtKB-KW"/>
</dbReference>
<comment type="function">
    <text evidence="15">Does not seem to have nitrate reductase activity.</text>
</comment>
<evidence type="ECO:0000256" key="1">
    <source>
        <dbReference type="ARBA" id="ARBA00001942"/>
    </source>
</evidence>
<feature type="transmembrane region" description="Helical" evidence="21">
    <location>
        <begin position="51"/>
        <end position="73"/>
    </location>
</feature>
<feature type="binding site" description="axial binding residue" evidence="20">
    <location>
        <position position="192"/>
    </location>
    <ligand>
        <name>heme b</name>
        <dbReference type="ChEBI" id="CHEBI:60344"/>
        <label>1</label>
    </ligand>
    <ligandPart>
        <name>Fe</name>
        <dbReference type="ChEBI" id="CHEBI:18248"/>
    </ligandPart>
</feature>
<evidence type="ECO:0000256" key="2">
    <source>
        <dbReference type="ARBA" id="ARBA00001970"/>
    </source>
</evidence>
<comment type="subcellular location">
    <subcellularLocation>
        <location evidence="3">Cell membrane</location>
        <topology evidence="3">Multi-pass membrane protein</topology>
    </subcellularLocation>
</comment>
<dbReference type="GO" id="GO:0009325">
    <property type="term" value="C:nitrate reductase complex"/>
    <property type="evidence" value="ECO:0007669"/>
    <property type="project" value="InterPro"/>
</dbReference>
<keyword evidence="5" id="KW-1003">Cell membrane</keyword>
<evidence type="ECO:0000256" key="18">
    <source>
        <dbReference type="ARBA" id="ARBA00061480"/>
    </source>
</evidence>
<dbReference type="AlphaFoldDB" id="A0A8J7WTN0"/>
<keyword evidence="6 20" id="KW-0349">Heme</keyword>
<dbReference type="GO" id="GO:0019645">
    <property type="term" value="P:anaerobic electron transport chain"/>
    <property type="evidence" value="ECO:0007669"/>
    <property type="project" value="TreeGrafter"/>
</dbReference>
<evidence type="ECO:0000313" key="24">
    <source>
        <dbReference type="Proteomes" id="UP000677913"/>
    </source>
</evidence>
<dbReference type="FunFam" id="1.20.950.20:FF:000001">
    <property type="entry name" value="Respiratory nitrate reductase subunit gamma"/>
    <property type="match status" value="1"/>
</dbReference>
<keyword evidence="11 23" id="KW-0560">Oxidoreductase</keyword>
<evidence type="ECO:0000256" key="15">
    <source>
        <dbReference type="ARBA" id="ARBA00056200"/>
    </source>
</evidence>
<feature type="binding site" description="axial binding residue" evidence="20">
    <location>
        <position position="60"/>
    </location>
    <ligand>
        <name>heme b</name>
        <dbReference type="ChEBI" id="CHEBI:60344"/>
        <label>1</label>
    </ligand>
    <ligandPart>
        <name>Fe</name>
        <dbReference type="ChEBI" id="CHEBI:18248"/>
    </ligandPart>
</feature>
<evidence type="ECO:0000256" key="21">
    <source>
        <dbReference type="SAM" id="Phobius"/>
    </source>
</evidence>
<dbReference type="NCBIfam" id="TIGR00351">
    <property type="entry name" value="narI"/>
    <property type="match status" value="1"/>
</dbReference>
<feature type="domain" description="NarG-like" evidence="22">
    <location>
        <begin position="9"/>
        <end position="229"/>
    </location>
</feature>
<keyword evidence="4" id="KW-0813">Transport</keyword>
<evidence type="ECO:0000259" key="22">
    <source>
        <dbReference type="Pfam" id="PF02665"/>
    </source>
</evidence>
<keyword evidence="13" id="KW-0534">Nitrate assimilation</keyword>
<dbReference type="GO" id="GO:0008940">
    <property type="term" value="F:nitrate reductase activity"/>
    <property type="evidence" value="ECO:0007669"/>
    <property type="project" value="InterPro"/>
</dbReference>
<feature type="transmembrane region" description="Helical" evidence="21">
    <location>
        <begin position="179"/>
        <end position="203"/>
    </location>
</feature>
<evidence type="ECO:0000256" key="5">
    <source>
        <dbReference type="ARBA" id="ARBA00022475"/>
    </source>
</evidence>
<evidence type="ECO:0000256" key="6">
    <source>
        <dbReference type="ARBA" id="ARBA00022617"/>
    </source>
</evidence>
<evidence type="ECO:0000256" key="3">
    <source>
        <dbReference type="ARBA" id="ARBA00004651"/>
    </source>
</evidence>
<dbReference type="GO" id="GO:0046872">
    <property type="term" value="F:metal ion binding"/>
    <property type="evidence" value="ECO:0007669"/>
    <property type="project" value="UniProtKB-KW"/>
</dbReference>
<dbReference type="InterPro" id="IPR003816">
    <property type="entry name" value="Nitrate_red_gam"/>
</dbReference>
<sequence length="247" mass="27329">MSGNDSAVNVLLWVAVPYAAIAVFVVGHYWRYRFDKFGWTTRSSQVYERRLLRWGSPLFHFGILAVFFGHVVGLLVPESWTAALGVSEGMYHAVAFSVGTLAGLAAVAGVAILVYRRRTVGSVFSATTRNDKAMYVLLAVTLLLGLGTTLYGTLSGHPHDYRQTVSPWLRSVLLLRPHAGLILGAPLGFRLHVLAACALFAYWPFSRLVHVFSAPVGYLTRPYIVYRSRDPRLSSSRAARRGWEKAS</sequence>
<accession>A0A8J7WTN0</accession>
<comment type="similarity">
    <text evidence="16">In the central section; belongs to the NarJ/NarW family.</text>
</comment>
<name>A0A8J7WTN0_9ACTN</name>
<evidence type="ECO:0000256" key="17">
    <source>
        <dbReference type="ARBA" id="ARBA00061196"/>
    </source>
</evidence>
<evidence type="ECO:0000256" key="14">
    <source>
        <dbReference type="ARBA" id="ARBA00023136"/>
    </source>
</evidence>
<keyword evidence="24" id="KW-1185">Reference proteome</keyword>
<comment type="similarity">
    <text evidence="17">In the C-terminal section; belongs to the nitrate reductase gamma subunit family.</text>
</comment>
<dbReference type="SUPFAM" id="SSF103501">
    <property type="entry name" value="Respiratory nitrate reductase 1 gamma chain"/>
    <property type="match status" value="1"/>
</dbReference>
<reference evidence="23" key="1">
    <citation type="submission" date="2021-04" db="EMBL/GenBank/DDBJ databases">
        <title>Genome based classification of Actinospica acidithermotolerans sp. nov., an actinobacterium isolated from an Indonesian hot spring.</title>
        <authorList>
            <person name="Kusuma A.B."/>
            <person name="Putra K.E."/>
            <person name="Nafisah S."/>
            <person name="Loh J."/>
            <person name="Nouioui I."/>
            <person name="Goodfellow M."/>
        </authorList>
    </citation>
    <scope>NUCLEOTIDE SEQUENCE</scope>
    <source>
        <strain evidence="23">DSM 45618</strain>
    </source>
</reference>
<organism evidence="23 24">
    <name type="scientific">Actinocrinis puniceicyclus</name>
    <dbReference type="NCBI Taxonomy" id="977794"/>
    <lineage>
        <taxon>Bacteria</taxon>
        <taxon>Bacillati</taxon>
        <taxon>Actinomycetota</taxon>
        <taxon>Actinomycetes</taxon>
        <taxon>Catenulisporales</taxon>
        <taxon>Actinospicaceae</taxon>
        <taxon>Actinocrinis</taxon>
    </lineage>
</organism>
<comment type="cofactor">
    <cofactor evidence="1">
        <name>Mo-bis(molybdopterin guanine dinucleotide)</name>
        <dbReference type="ChEBI" id="CHEBI:60539"/>
    </cofactor>
</comment>
<dbReference type="Pfam" id="PF02665">
    <property type="entry name" value="Nitrate_red_gam"/>
    <property type="match status" value="1"/>
</dbReference>
<dbReference type="InterPro" id="IPR023234">
    <property type="entry name" value="NarG-like_domain"/>
</dbReference>
<keyword evidence="7 21" id="KW-0812">Transmembrane</keyword>
<keyword evidence="9" id="KW-0249">Electron transport</keyword>